<dbReference type="EMBL" id="WOTE01000004">
    <property type="protein sequence ID" value="NHO39798.1"/>
    <property type="molecule type" value="Genomic_DNA"/>
</dbReference>
<dbReference type="AlphaFoldDB" id="A0A0U5F0R1"/>
<sequence>MNSFGLSQLLRQSLQGQDITHYRTELLQKASQSPDAQTLLDLSLIMQMTFQNEQAAALLDAALSLQQTFNLARGGKDALRLLVVKTPGDLTANTPIECILENAPVNMDVVYVGPGLPWPATLPPHDLIFVAIGEADTHTAILSQLAEVLAHSPTPVLNKPQYIPQLSRSAAFDLLHTVPGLQMAQTYRTDRPTLQKLAAGQTTLDAAGLNLVYPFIVRPLGLHGGIGLCKIEKPEDLSAYLAQVEAELFFVANFINYASDDGLFRKYRVVLVEGKAYLAHMGISSHWMVHYPYREMKEFASRRMEEAQAMLHFDQAFGQRHAVALRGIYDAVKLDYFGFDCAETADGDLLIFELSNALIIHACDDEAMFPYKIPQMHKIFSAFYAMLQNRVAGRTAV</sequence>
<dbReference type="SUPFAM" id="SSF56059">
    <property type="entry name" value="Glutathione synthetase ATP-binding domain-like"/>
    <property type="match status" value="1"/>
</dbReference>
<dbReference type="PATRIC" id="fig|431306.5.peg.83"/>
<protein>
    <recommendedName>
        <fullName evidence="5">ATP-grasp domain-containing protein</fullName>
    </recommendedName>
</protein>
<reference evidence="3" key="2">
    <citation type="submission" date="2014-09" db="EMBL/GenBank/DDBJ databases">
        <authorList>
            <person name="Illeghems K.G."/>
        </authorList>
    </citation>
    <scope>NUCLEOTIDE SEQUENCE [LARGE SCALE GENOMIC DNA]</scope>
    <source>
        <strain evidence="3">LMG 23848T</strain>
    </source>
</reference>
<dbReference type="OrthoDB" id="460582at2"/>
<evidence type="ECO:0000313" key="4">
    <source>
        <dbReference type="Proteomes" id="UP000657200"/>
    </source>
</evidence>
<accession>A0A0U5F0R1</accession>
<evidence type="ECO:0000313" key="3">
    <source>
        <dbReference type="Proteomes" id="UP000068250"/>
    </source>
</evidence>
<organism evidence="1 3">
    <name type="scientific">Acetobacter ghanensis</name>
    <dbReference type="NCBI Taxonomy" id="431306"/>
    <lineage>
        <taxon>Bacteria</taxon>
        <taxon>Pseudomonadati</taxon>
        <taxon>Pseudomonadota</taxon>
        <taxon>Alphaproteobacteria</taxon>
        <taxon>Acetobacterales</taxon>
        <taxon>Acetobacteraceae</taxon>
        <taxon>Acetobacter</taxon>
    </lineage>
</organism>
<dbReference type="Proteomes" id="UP000068250">
    <property type="component" value="Chromosome I"/>
</dbReference>
<proteinExistence type="predicted"/>
<keyword evidence="4" id="KW-1185">Reference proteome</keyword>
<gene>
    <name evidence="1" type="ORF">AGA_139</name>
    <name evidence="2" type="ORF">GOB80_08905</name>
</gene>
<dbReference type="EMBL" id="LN609302">
    <property type="protein sequence ID" value="CEF53300.1"/>
    <property type="molecule type" value="Genomic_DNA"/>
</dbReference>
<evidence type="ECO:0000313" key="2">
    <source>
        <dbReference type="EMBL" id="NHO39798.1"/>
    </source>
</evidence>
<dbReference type="Proteomes" id="UP000657200">
    <property type="component" value="Unassembled WGS sequence"/>
</dbReference>
<evidence type="ECO:0000313" key="1">
    <source>
        <dbReference type="EMBL" id="CEF53300.1"/>
    </source>
</evidence>
<dbReference type="RefSeq" id="WP_059022527.1">
    <property type="nucleotide sequence ID" value="NZ_LN609302.1"/>
</dbReference>
<reference evidence="2 4" key="3">
    <citation type="journal article" date="2020" name="Int. J. Syst. Evol. Microbiol.">
        <title>Novel acetic acid bacteria from cider fermentations: Acetobacter conturbans sp. nov. and Acetobacter fallax sp. nov.</title>
        <authorList>
            <person name="Sombolestani A.S."/>
            <person name="Cleenwerck I."/>
            <person name="Cnockaert M."/>
            <person name="Borremans W."/>
            <person name="Wieme A.D."/>
            <person name="De Vuyst L."/>
            <person name="Vandamme P."/>
        </authorList>
    </citation>
    <scope>NUCLEOTIDE SEQUENCE [LARGE SCALE GENOMIC DNA]</scope>
    <source>
        <strain evidence="2 4">LMG 23848</strain>
    </source>
</reference>
<name>A0A0U5F0R1_9PROT</name>
<reference evidence="1" key="1">
    <citation type="submission" date="2014-09" db="EMBL/GenBank/DDBJ databases">
        <authorList>
            <person name="Magalhaes I.L.F."/>
            <person name="Oliveira U."/>
            <person name="Santos F.R."/>
            <person name="Vidigal T.H.D.A."/>
            <person name="Brescovit A.D."/>
            <person name="Santos A.J."/>
        </authorList>
    </citation>
    <scope>NUCLEOTIDE SEQUENCE</scope>
    <source>
        <strain evidence="1">LMG 23848T</strain>
    </source>
</reference>
<dbReference type="STRING" id="431306.AGA_139"/>
<evidence type="ECO:0008006" key="5">
    <source>
        <dbReference type="Google" id="ProtNLM"/>
    </source>
</evidence>